<proteinExistence type="predicted"/>
<dbReference type="AlphaFoldDB" id="A0A8J7UKM5"/>
<feature type="compositionally biased region" description="Basic and acidic residues" evidence="1">
    <location>
        <begin position="24"/>
        <end position="34"/>
    </location>
</feature>
<name>A0A8J7UKM5_9EURY</name>
<comment type="caution">
    <text evidence="2">The sequence shown here is derived from an EMBL/GenBank/DDBJ whole genome shotgun (WGS) entry which is preliminary data.</text>
</comment>
<sequence length="34" mass="3962">MSTQTRSGDRLAEWAQLVDEDVPEELREERSGDR</sequence>
<reference evidence="2 3" key="1">
    <citation type="submission" date="2021-03" db="EMBL/GenBank/DDBJ databases">
        <title>Genomic Encyclopedia of Type Strains, Phase IV (KMG-IV): sequencing the most valuable type-strain genomes for metagenomic binning, comparative biology and taxonomic classification.</title>
        <authorList>
            <person name="Goeker M."/>
        </authorList>
    </citation>
    <scope>NUCLEOTIDE SEQUENCE [LARGE SCALE GENOMIC DNA]</scope>
    <source>
        <strain evidence="2 3">DSM 12287</strain>
    </source>
</reference>
<gene>
    <name evidence="2" type="ORF">J2744_001040</name>
</gene>
<organism evidence="2 3">
    <name type="scientific">Halorubrum trapanicum</name>
    <dbReference type="NCBI Taxonomy" id="29284"/>
    <lineage>
        <taxon>Archaea</taxon>
        <taxon>Methanobacteriati</taxon>
        <taxon>Methanobacteriota</taxon>
        <taxon>Stenosarchaea group</taxon>
        <taxon>Halobacteria</taxon>
        <taxon>Halobacteriales</taxon>
        <taxon>Haloferacaceae</taxon>
        <taxon>Halorubrum</taxon>
    </lineage>
</organism>
<feature type="region of interest" description="Disordered" evidence="1">
    <location>
        <begin position="1"/>
        <end position="34"/>
    </location>
</feature>
<keyword evidence="3" id="KW-1185">Reference proteome</keyword>
<evidence type="ECO:0000313" key="3">
    <source>
        <dbReference type="Proteomes" id="UP000770586"/>
    </source>
</evidence>
<accession>A0A8J7UKM5</accession>
<evidence type="ECO:0000256" key="1">
    <source>
        <dbReference type="SAM" id="MobiDB-lite"/>
    </source>
</evidence>
<dbReference type="Proteomes" id="UP000770586">
    <property type="component" value="Unassembled WGS sequence"/>
</dbReference>
<dbReference type="EMBL" id="JAGGKE010000003">
    <property type="protein sequence ID" value="MBP1901370.1"/>
    <property type="molecule type" value="Genomic_DNA"/>
</dbReference>
<protein>
    <submittedName>
        <fullName evidence="2">Uncharacterized protein</fullName>
    </submittedName>
</protein>
<evidence type="ECO:0000313" key="2">
    <source>
        <dbReference type="EMBL" id="MBP1901370.1"/>
    </source>
</evidence>